<name>A0A1G9U8D7_9BURK</name>
<evidence type="ECO:0008006" key="4">
    <source>
        <dbReference type="Google" id="ProtNLM"/>
    </source>
</evidence>
<proteinExistence type="predicted"/>
<evidence type="ECO:0000313" key="3">
    <source>
        <dbReference type="Proteomes" id="UP000198552"/>
    </source>
</evidence>
<gene>
    <name evidence="2" type="ORF">SAMN05428957_10824</name>
</gene>
<dbReference type="RefSeq" id="WP_091571061.1">
    <property type="nucleotide sequence ID" value="NZ_FNHP01000008.1"/>
</dbReference>
<dbReference type="OrthoDB" id="5296275at2"/>
<organism evidence="2 3">
    <name type="scientific">Oryzisolibacter propanilivorax</name>
    <dbReference type="NCBI Taxonomy" id="1527607"/>
    <lineage>
        <taxon>Bacteria</taxon>
        <taxon>Pseudomonadati</taxon>
        <taxon>Pseudomonadota</taxon>
        <taxon>Betaproteobacteria</taxon>
        <taxon>Burkholderiales</taxon>
        <taxon>Comamonadaceae</taxon>
        <taxon>Oryzisolibacter</taxon>
    </lineage>
</organism>
<sequence>MQVCEPDLAREHCALMRDYGRAQLRCSEQMGAQAREIERLQAENLCLRARLVARETALAWAAQDHAAREQAAWSLPGRLALARRWGTLLALLRELLNEPVPSGQPMPRADALGSPAPPPDEDAAWSAHDAQALEDSLRAADLVVCQTGCLGHGAFWRVHDHCRRTGKTCVLVAQPDLLRLMQGRDPGAATPAPQERKAQVAAIAPASCASCSAGGRPG</sequence>
<reference evidence="3" key="1">
    <citation type="submission" date="2016-10" db="EMBL/GenBank/DDBJ databases">
        <authorList>
            <person name="Varghese N."/>
            <person name="Submissions S."/>
        </authorList>
    </citation>
    <scope>NUCLEOTIDE SEQUENCE [LARGE SCALE GENOMIC DNA]</scope>
    <source>
        <strain evidence="3">EPL6</strain>
    </source>
</reference>
<feature type="region of interest" description="Disordered" evidence="1">
    <location>
        <begin position="100"/>
        <end position="123"/>
    </location>
</feature>
<evidence type="ECO:0000313" key="2">
    <source>
        <dbReference type="EMBL" id="SDM56082.1"/>
    </source>
</evidence>
<protein>
    <recommendedName>
        <fullName evidence="4">DUF2325 domain-containing protein</fullName>
    </recommendedName>
</protein>
<evidence type="ECO:0000256" key="1">
    <source>
        <dbReference type="SAM" id="MobiDB-lite"/>
    </source>
</evidence>
<accession>A0A1G9U8D7</accession>
<dbReference type="Proteomes" id="UP000198552">
    <property type="component" value="Unassembled WGS sequence"/>
</dbReference>
<dbReference type="AlphaFoldDB" id="A0A1G9U8D7"/>
<dbReference type="STRING" id="1527607.SAMN05428957_10824"/>
<keyword evidence="3" id="KW-1185">Reference proteome</keyword>
<dbReference type="EMBL" id="FNHP01000008">
    <property type="protein sequence ID" value="SDM56082.1"/>
    <property type="molecule type" value="Genomic_DNA"/>
</dbReference>